<keyword evidence="1" id="KW-0732">Signal</keyword>
<dbReference type="RefSeq" id="WP_210087477.1">
    <property type="nucleotide sequence ID" value="NZ_JAGGKG010000001.1"/>
</dbReference>
<accession>A0ABS4FML5</accession>
<evidence type="ECO:0000259" key="2">
    <source>
        <dbReference type="Pfam" id="PF12010"/>
    </source>
</evidence>
<dbReference type="InterPro" id="IPR050490">
    <property type="entry name" value="Bact_solute-bd_prot1"/>
</dbReference>
<keyword evidence="4" id="KW-1185">Reference proteome</keyword>
<protein>
    <submittedName>
        <fullName evidence="3">Aldouronate transport system substrate-binding protein</fullName>
    </submittedName>
</protein>
<evidence type="ECO:0000313" key="3">
    <source>
        <dbReference type="EMBL" id="MBP1903822.1"/>
    </source>
</evidence>
<reference evidence="3 4" key="1">
    <citation type="submission" date="2021-03" db="EMBL/GenBank/DDBJ databases">
        <title>Genomic Encyclopedia of Type Strains, Phase IV (KMG-IV): sequencing the most valuable type-strain genomes for metagenomic binning, comparative biology and taxonomic classification.</title>
        <authorList>
            <person name="Goeker M."/>
        </authorList>
    </citation>
    <scope>NUCLEOTIDE SEQUENCE [LARGE SCALE GENOMIC DNA]</scope>
    <source>
        <strain evidence="3 4">DSM 14349</strain>
    </source>
</reference>
<dbReference type="InterPro" id="IPR022627">
    <property type="entry name" value="DUF3502"/>
</dbReference>
<dbReference type="EMBL" id="JAGGKG010000001">
    <property type="protein sequence ID" value="MBP1903822.1"/>
    <property type="molecule type" value="Genomic_DNA"/>
</dbReference>
<feature type="domain" description="DUF3502" evidence="2">
    <location>
        <begin position="432"/>
        <end position="499"/>
    </location>
</feature>
<evidence type="ECO:0000313" key="4">
    <source>
        <dbReference type="Proteomes" id="UP001519272"/>
    </source>
</evidence>
<sequence length="503" mass="55102">MKKFKKLLSGLAIVALSTSLLSACSSGNSKNSAEDKQSNPDEIVYSFVTFNKVPEDTSKVEKAINDITIPKINVKVKLKPMGVSNYAQQVNLAIQSGEKLDIFHTLGDLNQYISKNMVMPLDDLLDKDGKETKQIVGEDFLKSTQSNGKTYAIPAYKGYALAPNLVYREDIMKELGVSPDNIKSIDDLDALFAKVKAKYPNMVPIAPANQGVSGVLNTMDNIDYLTDDIFKPTAVLVGDSTKVVSFYETEQFKEKIKIARDWFNKGYISKDAATSNVLATELMSSDRGFSYIASYAGLESGAQIAAMTGKPVNMVRLAQPYLSTTSVNAVSWAISANSEKPEAAMKFMNLTFSDKDIVNLIVFGLEGEDYTKIDADHVNFPEGKDANTVPYTAQLSSGIVGNMFNQFALEGQSIEDMKLMESENSSSAKSKAFGFTFDSSSLKAEYSSVMNIINQYLPGLNTGSLDPDKELPNIIRALKDAGMDRIVAEKQKQLDAWLAQNNK</sequence>
<dbReference type="PROSITE" id="PS51257">
    <property type="entry name" value="PROKAR_LIPOPROTEIN"/>
    <property type="match status" value="1"/>
</dbReference>
<comment type="caution">
    <text evidence="3">The sequence shown here is derived from an EMBL/GenBank/DDBJ whole genome shotgun (WGS) entry which is preliminary data.</text>
</comment>
<gene>
    <name evidence="3" type="ORF">J2Z32_000434</name>
</gene>
<dbReference type="Gene3D" id="3.40.190.10">
    <property type="entry name" value="Periplasmic binding protein-like II"/>
    <property type="match status" value="1"/>
</dbReference>
<proteinExistence type="predicted"/>
<name>A0ABS4FML5_9BACL</name>
<evidence type="ECO:0000256" key="1">
    <source>
        <dbReference type="SAM" id="SignalP"/>
    </source>
</evidence>
<dbReference type="Proteomes" id="UP001519272">
    <property type="component" value="Unassembled WGS sequence"/>
</dbReference>
<dbReference type="PANTHER" id="PTHR43649">
    <property type="entry name" value="ARABINOSE-BINDING PROTEIN-RELATED"/>
    <property type="match status" value="1"/>
</dbReference>
<dbReference type="PANTHER" id="PTHR43649:SF17">
    <property type="entry name" value="ABC TRANSPORTER SOLUTE BINDING PROTEIN-SUGAR TRANSPORT"/>
    <property type="match status" value="1"/>
</dbReference>
<dbReference type="Pfam" id="PF12010">
    <property type="entry name" value="DUF3502"/>
    <property type="match status" value="1"/>
</dbReference>
<feature type="signal peptide" evidence="1">
    <location>
        <begin position="1"/>
        <end position="23"/>
    </location>
</feature>
<dbReference type="SUPFAM" id="SSF53850">
    <property type="entry name" value="Periplasmic binding protein-like II"/>
    <property type="match status" value="1"/>
</dbReference>
<dbReference type="InterPro" id="IPR006059">
    <property type="entry name" value="SBP"/>
</dbReference>
<feature type="chain" id="PRO_5045088742" evidence="1">
    <location>
        <begin position="24"/>
        <end position="503"/>
    </location>
</feature>
<dbReference type="Pfam" id="PF13416">
    <property type="entry name" value="SBP_bac_8"/>
    <property type="match status" value="1"/>
</dbReference>
<organism evidence="3 4">
    <name type="scientific">Paenibacillus turicensis</name>
    <dbReference type="NCBI Taxonomy" id="160487"/>
    <lineage>
        <taxon>Bacteria</taxon>
        <taxon>Bacillati</taxon>
        <taxon>Bacillota</taxon>
        <taxon>Bacilli</taxon>
        <taxon>Bacillales</taxon>
        <taxon>Paenibacillaceae</taxon>
        <taxon>Paenibacillus</taxon>
    </lineage>
</organism>